<comment type="caution">
    <text evidence="1">The sequence shown here is derived from an EMBL/GenBank/DDBJ whole genome shotgun (WGS) entry which is preliminary data.</text>
</comment>
<dbReference type="EMBL" id="CAVMJV010000163">
    <property type="protein sequence ID" value="CAK5118324.1"/>
    <property type="molecule type" value="Genomic_DNA"/>
</dbReference>
<reference evidence="1" key="1">
    <citation type="submission" date="2023-11" db="EMBL/GenBank/DDBJ databases">
        <authorList>
            <person name="Poullet M."/>
        </authorList>
    </citation>
    <scope>NUCLEOTIDE SEQUENCE</scope>
    <source>
        <strain evidence="1">E1834</strain>
    </source>
</reference>
<keyword evidence="2" id="KW-1185">Reference proteome</keyword>
<dbReference type="Proteomes" id="UP001497535">
    <property type="component" value="Unassembled WGS sequence"/>
</dbReference>
<name>A0ACB1B2Q5_MELEN</name>
<evidence type="ECO:0000313" key="2">
    <source>
        <dbReference type="Proteomes" id="UP001497535"/>
    </source>
</evidence>
<organism evidence="1 2">
    <name type="scientific">Meloidogyne enterolobii</name>
    <name type="common">Root-knot nematode worm</name>
    <name type="synonym">Meloidogyne mayaguensis</name>
    <dbReference type="NCBI Taxonomy" id="390850"/>
    <lineage>
        <taxon>Eukaryota</taxon>
        <taxon>Metazoa</taxon>
        <taxon>Ecdysozoa</taxon>
        <taxon>Nematoda</taxon>
        <taxon>Chromadorea</taxon>
        <taxon>Rhabditida</taxon>
        <taxon>Tylenchina</taxon>
        <taxon>Tylenchomorpha</taxon>
        <taxon>Tylenchoidea</taxon>
        <taxon>Meloidogynidae</taxon>
        <taxon>Meloidogyninae</taxon>
        <taxon>Meloidogyne</taxon>
    </lineage>
</organism>
<evidence type="ECO:0000313" key="1">
    <source>
        <dbReference type="EMBL" id="CAK5118324.1"/>
    </source>
</evidence>
<sequence>MPLNILTLIEYFKLFCVYAVDLLFCFIWAPNFADSKLADTDFADHEILVLEICIPTIGSLGLRKFQNFKSAAVNVIERRCIVKQLGYSCFFPLASAKEYSAAGSEPASTVVRTDVLAITPCCLLHSLRN</sequence>
<protein>
    <submittedName>
        <fullName evidence="1">Uncharacterized protein</fullName>
    </submittedName>
</protein>
<gene>
    <name evidence="1" type="ORF">MENTE1834_LOCUS46249</name>
</gene>
<accession>A0ACB1B2Q5</accession>
<proteinExistence type="predicted"/>